<reference evidence="2" key="2">
    <citation type="submission" date="2023-06" db="EMBL/GenBank/DDBJ databases">
        <authorList>
            <consortium name="Lawrence Berkeley National Laboratory"/>
            <person name="Haridas S."/>
            <person name="Hensen N."/>
            <person name="Bonometti L."/>
            <person name="Westerberg I."/>
            <person name="Brannstrom I.O."/>
            <person name="Guillou S."/>
            <person name="Cros-Aarteil S."/>
            <person name="Calhoun S."/>
            <person name="Kuo A."/>
            <person name="Mondo S."/>
            <person name="Pangilinan J."/>
            <person name="Riley R."/>
            <person name="Labutti K."/>
            <person name="Andreopoulos B."/>
            <person name="Lipzen A."/>
            <person name="Chen C."/>
            <person name="Yanf M."/>
            <person name="Daum C."/>
            <person name="Ng V."/>
            <person name="Clum A."/>
            <person name="Steindorff A."/>
            <person name="Ohm R."/>
            <person name="Martin F."/>
            <person name="Silar P."/>
            <person name="Natvig D."/>
            <person name="Lalanne C."/>
            <person name="Gautier V."/>
            <person name="Ament-Velasquez S.L."/>
            <person name="Kruys A."/>
            <person name="Hutchinson M.I."/>
            <person name="Powell A.J."/>
            <person name="Barry K."/>
            <person name="Miller A.N."/>
            <person name="Grigoriev I.V."/>
            <person name="Debuchy R."/>
            <person name="Gladieux P."/>
            <person name="Thoren M.H."/>
            <person name="Johannesson H."/>
        </authorList>
    </citation>
    <scope>NUCLEOTIDE SEQUENCE</scope>
    <source>
        <strain evidence="2">CBS 958.72</strain>
    </source>
</reference>
<dbReference type="Proteomes" id="UP001287356">
    <property type="component" value="Unassembled WGS sequence"/>
</dbReference>
<comment type="caution">
    <text evidence="2">The sequence shown here is derived from an EMBL/GenBank/DDBJ whole genome shotgun (WGS) entry which is preliminary data.</text>
</comment>
<feature type="domain" description="NWD NACHT-NTPase N-terminal" evidence="1">
    <location>
        <begin position="1"/>
        <end position="89"/>
    </location>
</feature>
<feature type="non-terminal residue" evidence="2">
    <location>
        <position position="1"/>
    </location>
</feature>
<dbReference type="AlphaFoldDB" id="A0AAE0JRF0"/>
<evidence type="ECO:0000313" key="2">
    <source>
        <dbReference type="EMBL" id="KAK3358405.1"/>
    </source>
</evidence>
<proteinExistence type="predicted"/>
<keyword evidence="3" id="KW-1185">Reference proteome</keyword>
<protein>
    <recommendedName>
        <fullName evidence="1">NWD NACHT-NTPase N-terminal domain-containing protein</fullName>
    </recommendedName>
</protein>
<dbReference type="Pfam" id="PF17100">
    <property type="entry name" value="NACHT_N"/>
    <property type="match status" value="1"/>
</dbReference>
<reference evidence="2" key="1">
    <citation type="journal article" date="2023" name="Mol. Phylogenet. Evol.">
        <title>Genome-scale phylogeny and comparative genomics of the fungal order Sordariales.</title>
        <authorList>
            <person name="Hensen N."/>
            <person name="Bonometti L."/>
            <person name="Westerberg I."/>
            <person name="Brannstrom I.O."/>
            <person name="Guillou S."/>
            <person name="Cros-Aarteil S."/>
            <person name="Calhoun S."/>
            <person name="Haridas S."/>
            <person name="Kuo A."/>
            <person name="Mondo S."/>
            <person name="Pangilinan J."/>
            <person name="Riley R."/>
            <person name="LaButti K."/>
            <person name="Andreopoulos B."/>
            <person name="Lipzen A."/>
            <person name="Chen C."/>
            <person name="Yan M."/>
            <person name="Daum C."/>
            <person name="Ng V."/>
            <person name="Clum A."/>
            <person name="Steindorff A."/>
            <person name="Ohm R.A."/>
            <person name="Martin F."/>
            <person name="Silar P."/>
            <person name="Natvig D.O."/>
            <person name="Lalanne C."/>
            <person name="Gautier V."/>
            <person name="Ament-Velasquez S.L."/>
            <person name="Kruys A."/>
            <person name="Hutchinson M.I."/>
            <person name="Powell A.J."/>
            <person name="Barry K."/>
            <person name="Miller A.N."/>
            <person name="Grigoriev I.V."/>
            <person name="Debuchy R."/>
            <person name="Gladieux P."/>
            <person name="Hiltunen Thoren M."/>
            <person name="Johannesson H."/>
        </authorList>
    </citation>
    <scope>NUCLEOTIDE SEQUENCE</scope>
    <source>
        <strain evidence="2">CBS 958.72</strain>
    </source>
</reference>
<evidence type="ECO:0000259" key="1">
    <source>
        <dbReference type="Pfam" id="PF17100"/>
    </source>
</evidence>
<organism evidence="2 3">
    <name type="scientific">Lasiosphaeria ovina</name>
    <dbReference type="NCBI Taxonomy" id="92902"/>
    <lineage>
        <taxon>Eukaryota</taxon>
        <taxon>Fungi</taxon>
        <taxon>Dikarya</taxon>
        <taxon>Ascomycota</taxon>
        <taxon>Pezizomycotina</taxon>
        <taxon>Sordariomycetes</taxon>
        <taxon>Sordariomycetidae</taxon>
        <taxon>Sordariales</taxon>
        <taxon>Lasiosphaeriaceae</taxon>
        <taxon>Lasiosphaeria</taxon>
    </lineage>
</organism>
<gene>
    <name evidence="2" type="ORF">B0T24DRAFT_496588</name>
</gene>
<dbReference type="EMBL" id="JAULSN010000016">
    <property type="protein sequence ID" value="KAK3358405.1"/>
    <property type="molecule type" value="Genomic_DNA"/>
</dbReference>
<evidence type="ECO:0000313" key="3">
    <source>
        <dbReference type="Proteomes" id="UP001287356"/>
    </source>
</evidence>
<dbReference type="InterPro" id="IPR031359">
    <property type="entry name" value="NACHT_N"/>
</dbReference>
<feature type="non-terminal residue" evidence="2">
    <location>
        <position position="90"/>
    </location>
</feature>
<name>A0AAE0JRF0_9PEZI</name>
<sequence>VDWYWSLAEQLLRHQPGEVGPLGSSNGLRLGLENRIVGLYVELLAYQMMSICSYYRNRAVDLLRTALHLDDWDGSLVTIKDLEVTFKQDS</sequence>
<accession>A0AAE0JRF0</accession>